<dbReference type="Proteomes" id="UP001147746">
    <property type="component" value="Unassembled WGS sequence"/>
</dbReference>
<reference evidence="5" key="1">
    <citation type="submission" date="2022-12" db="EMBL/GenBank/DDBJ databases">
        <authorList>
            <person name="Petersen C."/>
        </authorList>
    </citation>
    <scope>NUCLEOTIDE SEQUENCE</scope>
    <source>
        <strain evidence="5">IBT 21472</strain>
    </source>
</reference>
<dbReference type="InterPro" id="IPR057940">
    <property type="entry name" value="Tri-helical_dom"/>
</dbReference>
<dbReference type="Pfam" id="PF24962">
    <property type="entry name" value="DUF7767"/>
    <property type="match status" value="1"/>
</dbReference>
<accession>A0A9W9PTS3</accession>
<organism evidence="5 6">
    <name type="scientific">Penicillium atrosanguineum</name>
    <dbReference type="NCBI Taxonomy" id="1132637"/>
    <lineage>
        <taxon>Eukaryota</taxon>
        <taxon>Fungi</taxon>
        <taxon>Dikarya</taxon>
        <taxon>Ascomycota</taxon>
        <taxon>Pezizomycotina</taxon>
        <taxon>Eurotiomycetes</taxon>
        <taxon>Eurotiomycetidae</taxon>
        <taxon>Eurotiales</taxon>
        <taxon>Aspergillaceae</taxon>
        <taxon>Penicillium</taxon>
    </lineage>
</organism>
<dbReference type="AlphaFoldDB" id="A0A9W9PTS3"/>
<feature type="region of interest" description="Disordered" evidence="1">
    <location>
        <begin position="171"/>
        <end position="197"/>
    </location>
</feature>
<dbReference type="InterPro" id="IPR056669">
    <property type="entry name" value="DUF7767"/>
</dbReference>
<feature type="domain" description="Tri-helical" evidence="3">
    <location>
        <begin position="205"/>
        <end position="288"/>
    </location>
</feature>
<feature type="compositionally biased region" description="Polar residues" evidence="1">
    <location>
        <begin position="402"/>
        <end position="413"/>
    </location>
</feature>
<evidence type="ECO:0008006" key="7">
    <source>
        <dbReference type="Google" id="ProtNLM"/>
    </source>
</evidence>
<evidence type="ECO:0000313" key="5">
    <source>
        <dbReference type="EMBL" id="KAJ5311194.1"/>
    </source>
</evidence>
<reference evidence="5" key="2">
    <citation type="journal article" date="2023" name="IMA Fungus">
        <title>Comparative genomic study of the Penicillium genus elucidates a diverse pangenome and 15 lateral gene transfer events.</title>
        <authorList>
            <person name="Petersen C."/>
            <person name="Sorensen T."/>
            <person name="Nielsen M.R."/>
            <person name="Sondergaard T.E."/>
            <person name="Sorensen J.L."/>
            <person name="Fitzpatrick D.A."/>
            <person name="Frisvad J.C."/>
            <person name="Nielsen K.L."/>
        </authorList>
    </citation>
    <scope>NUCLEOTIDE SEQUENCE</scope>
    <source>
        <strain evidence="5">IBT 21472</strain>
    </source>
</reference>
<proteinExistence type="predicted"/>
<dbReference type="Pfam" id="PF24465">
    <property type="entry name" value="Tri-helical"/>
    <property type="match status" value="2"/>
</dbReference>
<evidence type="ECO:0000259" key="4">
    <source>
        <dbReference type="Pfam" id="PF24962"/>
    </source>
</evidence>
<feature type="domain" description="Tri-helical" evidence="3">
    <location>
        <begin position="298"/>
        <end position="384"/>
    </location>
</feature>
<gene>
    <name evidence="5" type="ORF">N7476_007054</name>
</gene>
<name>A0A9W9PTS3_9EURO</name>
<protein>
    <recommendedName>
        <fullName evidence="7">Clr5 domain-containing protein</fullName>
    </recommendedName>
</protein>
<evidence type="ECO:0000313" key="6">
    <source>
        <dbReference type="Proteomes" id="UP001147746"/>
    </source>
</evidence>
<evidence type="ECO:0000259" key="3">
    <source>
        <dbReference type="Pfam" id="PF24465"/>
    </source>
</evidence>
<comment type="caution">
    <text evidence="5">The sequence shown here is derived from an EMBL/GenBank/DDBJ whole genome shotgun (WGS) entry which is preliminary data.</text>
</comment>
<dbReference type="PANTHER" id="PTHR38788:SF5">
    <property type="entry name" value="CLR5 DOMAIN-CONTAINING PROTEIN"/>
    <property type="match status" value="1"/>
</dbReference>
<evidence type="ECO:0000256" key="1">
    <source>
        <dbReference type="SAM" id="MobiDB-lite"/>
    </source>
</evidence>
<keyword evidence="6" id="KW-1185">Reference proteome</keyword>
<dbReference type="InterPro" id="IPR025676">
    <property type="entry name" value="Clr5_dom"/>
</dbReference>
<dbReference type="Pfam" id="PF14420">
    <property type="entry name" value="Clr5"/>
    <property type="match status" value="1"/>
</dbReference>
<feature type="region of interest" description="Disordered" evidence="1">
    <location>
        <begin position="383"/>
        <end position="413"/>
    </location>
</feature>
<feature type="domain" description="DUF7767" evidence="4">
    <location>
        <begin position="484"/>
        <end position="576"/>
    </location>
</feature>
<dbReference type="PANTHER" id="PTHR38788">
    <property type="entry name" value="CLR5 DOMAIN-CONTAINING PROTEIN"/>
    <property type="match status" value="1"/>
</dbReference>
<sequence length="577" mass="66463">MVYDWAGKRDICYQLYIQDKKPLEEIMEYMRNAYQFAPSKRAYQTQFKRWGFPSKQNPAHKNVELVARVKELWERNTNQRDMLRLLNDEGFEIKERELMRVRAKNRWLLRVPNGMKTQSHAGAGARAEQPEDEGLLALQQEVYKQDEAFDAVMAKRKERLDHLKSESAERWASRKRRRRTRGWAGLPADPPGPPRFPSETTIDESKQYLSLDNNMYRQLRDHFQRICEEAGFIKKTIAGPERWQAAKDKLIHESPHLQQVFNAEPNQRDAKALALDVVCMDVTKRMRTLERRMTIAEAKNVLGVNPEESRQIRNAFYDTLKADHFTSKLEAGDEHWQELKAQWIRNSSLLQRILEPGIADPQHTNRLKALEVLCRDVMKRLRDDQTKRDPARKRSTLRADSRNATSHSPPVSNMLGNGINNGISTLASQALASAPISASEIGDMQIDPSLLQAANEPSSFSANPQHEAGNAFEYMDPMLHTTLLHTPIYLQISPHSQIQGNSTKPWAEKLATRSIEEIRQLIAAKYPYTIISKIEGMDKDEHENDSSFPIDEDHELDDYLSHVHGRKASLVLTLEQM</sequence>
<dbReference type="EMBL" id="JAPZBO010000007">
    <property type="protein sequence ID" value="KAJ5311194.1"/>
    <property type="molecule type" value="Genomic_DNA"/>
</dbReference>
<evidence type="ECO:0000259" key="2">
    <source>
        <dbReference type="Pfam" id="PF14420"/>
    </source>
</evidence>
<feature type="domain" description="Clr5" evidence="2">
    <location>
        <begin position="1"/>
        <end position="53"/>
    </location>
</feature>